<evidence type="ECO:0000259" key="8">
    <source>
        <dbReference type="PROSITE" id="PS51144"/>
    </source>
</evidence>
<name>A0ABR6CV86_9BACI</name>
<dbReference type="EMBL" id="JACJHX010000021">
    <property type="protein sequence ID" value="MBA9028936.1"/>
    <property type="molecule type" value="Genomic_DNA"/>
</dbReference>
<keyword evidence="4" id="KW-0862">Zinc</keyword>
<dbReference type="RefSeq" id="WP_182503852.1">
    <property type="nucleotide sequence ID" value="NZ_JACJHX010000021.1"/>
</dbReference>
<dbReference type="SUPFAM" id="SSF51069">
    <property type="entry name" value="Carbonic anhydrase"/>
    <property type="match status" value="1"/>
</dbReference>
<dbReference type="PANTHER" id="PTHR18952:SF265">
    <property type="entry name" value="CARBONIC ANHYDRASE"/>
    <property type="match status" value="1"/>
</dbReference>
<dbReference type="EC" id="4.2.1.1" evidence="2"/>
<dbReference type="GO" id="GO:0004089">
    <property type="term" value="F:carbonate dehydratase activity"/>
    <property type="evidence" value="ECO:0007669"/>
    <property type="project" value="UniProtKB-EC"/>
</dbReference>
<sequence>MLAKKIYYTFLMSFLVLSLVACSSTTPDVAKNDVAKEDIEKEEKKSNEVHTAHWSYEGETGPEHWGDINPDYAVCTNGKEQSPINIETSQVIEDEKIADLDINYKPTGFSLSNNGHTIQGNPSNMDNSFIVDNKEYKLAQFHFHTPSEHQFNGQNFDMELHFVHKDANNQLVVLGLMIKEGASNSYLENAWNVIPTEETTEDVKLTKPIDLMRLLPKDKDSFRYNGSLTTPPCSEAVKWVVLEEPIEMSKEQIDKFRKIFPDNHRPVQSLNQREVKEKD</sequence>
<gene>
    <name evidence="9" type="ORF">HNP81_004258</name>
</gene>
<proteinExistence type="inferred from homology"/>
<comment type="catalytic activity">
    <reaction evidence="6">
        <text>hydrogencarbonate + H(+) = CO2 + H2O</text>
        <dbReference type="Rhea" id="RHEA:10748"/>
        <dbReference type="ChEBI" id="CHEBI:15377"/>
        <dbReference type="ChEBI" id="CHEBI:15378"/>
        <dbReference type="ChEBI" id="CHEBI:16526"/>
        <dbReference type="ChEBI" id="CHEBI:17544"/>
        <dbReference type="EC" id="4.2.1.1"/>
    </reaction>
</comment>
<evidence type="ECO:0000313" key="9">
    <source>
        <dbReference type="EMBL" id="MBA9028936.1"/>
    </source>
</evidence>
<evidence type="ECO:0000256" key="1">
    <source>
        <dbReference type="ARBA" id="ARBA00010718"/>
    </source>
</evidence>
<keyword evidence="5 9" id="KW-0456">Lyase</keyword>
<evidence type="ECO:0000256" key="5">
    <source>
        <dbReference type="ARBA" id="ARBA00023239"/>
    </source>
</evidence>
<dbReference type="Gene3D" id="3.10.200.10">
    <property type="entry name" value="Alpha carbonic anhydrase"/>
    <property type="match status" value="1"/>
</dbReference>
<dbReference type="PROSITE" id="PS51144">
    <property type="entry name" value="ALPHA_CA_2"/>
    <property type="match status" value="1"/>
</dbReference>
<reference evidence="9 10" key="1">
    <citation type="submission" date="2020-08" db="EMBL/GenBank/DDBJ databases">
        <title>Genomic Encyclopedia of Type Strains, Phase IV (KMG-IV): sequencing the most valuable type-strain genomes for metagenomic binning, comparative biology and taxonomic classification.</title>
        <authorList>
            <person name="Goeker M."/>
        </authorList>
    </citation>
    <scope>NUCLEOTIDE SEQUENCE [LARGE SCALE GENOMIC DNA]</scope>
    <source>
        <strain evidence="9 10">DSM 105481</strain>
    </source>
</reference>
<evidence type="ECO:0000256" key="4">
    <source>
        <dbReference type="ARBA" id="ARBA00022833"/>
    </source>
</evidence>
<evidence type="ECO:0000256" key="3">
    <source>
        <dbReference type="ARBA" id="ARBA00022723"/>
    </source>
</evidence>
<evidence type="ECO:0000256" key="6">
    <source>
        <dbReference type="ARBA" id="ARBA00048348"/>
    </source>
</evidence>
<dbReference type="CDD" id="cd03124">
    <property type="entry name" value="alpha_CA_prokaryotic_like"/>
    <property type="match status" value="1"/>
</dbReference>
<dbReference type="InterPro" id="IPR023561">
    <property type="entry name" value="Carbonic_anhydrase_a-class"/>
</dbReference>
<dbReference type="InterPro" id="IPR036398">
    <property type="entry name" value="CA_dom_sf"/>
</dbReference>
<evidence type="ECO:0000256" key="7">
    <source>
        <dbReference type="SAM" id="SignalP"/>
    </source>
</evidence>
<dbReference type="SMART" id="SM01057">
    <property type="entry name" value="Carb_anhydrase"/>
    <property type="match status" value="1"/>
</dbReference>
<dbReference type="Pfam" id="PF00194">
    <property type="entry name" value="Carb_anhydrase"/>
    <property type="match status" value="1"/>
</dbReference>
<keyword evidence="3" id="KW-0479">Metal-binding</keyword>
<keyword evidence="10" id="KW-1185">Reference proteome</keyword>
<comment type="caution">
    <text evidence="9">The sequence shown here is derived from an EMBL/GenBank/DDBJ whole genome shotgun (WGS) entry which is preliminary data.</text>
</comment>
<protein>
    <recommendedName>
        <fullName evidence="2">carbonic anhydrase</fullName>
        <ecNumber evidence="2">4.2.1.1</ecNumber>
    </recommendedName>
</protein>
<comment type="similarity">
    <text evidence="1">Belongs to the alpha-carbonic anhydrase family.</text>
</comment>
<evidence type="ECO:0000313" key="10">
    <source>
        <dbReference type="Proteomes" id="UP000626697"/>
    </source>
</evidence>
<accession>A0ABR6CV86</accession>
<feature type="signal peptide" evidence="7">
    <location>
        <begin position="1"/>
        <end position="23"/>
    </location>
</feature>
<feature type="domain" description="Alpha-carbonic anhydrase" evidence="8">
    <location>
        <begin position="52"/>
        <end position="279"/>
    </location>
</feature>
<evidence type="ECO:0000256" key="2">
    <source>
        <dbReference type="ARBA" id="ARBA00012925"/>
    </source>
</evidence>
<dbReference type="InterPro" id="IPR041891">
    <property type="entry name" value="Alpha_CA_prokaryot-like"/>
</dbReference>
<dbReference type="Proteomes" id="UP000626697">
    <property type="component" value="Unassembled WGS sequence"/>
</dbReference>
<keyword evidence="7" id="KW-0732">Signal</keyword>
<dbReference type="InterPro" id="IPR001148">
    <property type="entry name" value="CA_dom"/>
</dbReference>
<feature type="chain" id="PRO_5045360432" description="carbonic anhydrase" evidence="7">
    <location>
        <begin position="24"/>
        <end position="279"/>
    </location>
</feature>
<dbReference type="PANTHER" id="PTHR18952">
    <property type="entry name" value="CARBONIC ANHYDRASE"/>
    <property type="match status" value="1"/>
</dbReference>
<dbReference type="PROSITE" id="PS51257">
    <property type="entry name" value="PROKAR_LIPOPROTEIN"/>
    <property type="match status" value="1"/>
</dbReference>
<organism evidence="9 10">
    <name type="scientific">Peribacillus huizhouensis</name>
    <dbReference type="NCBI Taxonomy" id="1501239"/>
    <lineage>
        <taxon>Bacteria</taxon>
        <taxon>Bacillati</taxon>
        <taxon>Bacillota</taxon>
        <taxon>Bacilli</taxon>
        <taxon>Bacillales</taxon>
        <taxon>Bacillaceae</taxon>
        <taxon>Peribacillus</taxon>
    </lineage>
</organism>